<name>A0ABQ7H6K7_DUNSA</name>
<comment type="caution">
    <text evidence="1">The sequence shown here is derived from an EMBL/GenBank/DDBJ whole genome shotgun (WGS) entry which is preliminary data.</text>
</comment>
<protein>
    <submittedName>
        <fullName evidence="1">Uncharacterized protein</fullName>
    </submittedName>
</protein>
<sequence>MQLEEKISHSTQAGLDVLVWPTGTMRMPINTGEKKPLLLFGWMYERYESKCFWFEFTVLAEKTAIVLCASFIVEDPVLQVLIMLIIEFLSVLVALKTSAPVDSTAAVLLTASDGGKCNRTLMACLAHKLQPRSLCSSVVHSFDVAFCRPKFDAALAGYRRRHYVHDDPGLGVLQRGCLGKDPDVCAAIISSIVLGALC</sequence>
<dbReference type="EMBL" id="MU069460">
    <property type="protein sequence ID" value="KAF5842499.1"/>
    <property type="molecule type" value="Genomic_DNA"/>
</dbReference>
<evidence type="ECO:0000313" key="2">
    <source>
        <dbReference type="Proteomes" id="UP000815325"/>
    </source>
</evidence>
<accession>A0ABQ7H6K7</accession>
<proteinExistence type="predicted"/>
<gene>
    <name evidence="1" type="ORF">DUNSADRAFT_6743</name>
</gene>
<dbReference type="Proteomes" id="UP000815325">
    <property type="component" value="Unassembled WGS sequence"/>
</dbReference>
<keyword evidence="2" id="KW-1185">Reference proteome</keyword>
<reference evidence="1" key="1">
    <citation type="submission" date="2017-08" db="EMBL/GenBank/DDBJ databases">
        <authorList>
            <person name="Polle J.E."/>
            <person name="Barry K."/>
            <person name="Cushman J."/>
            <person name="Schmutz J."/>
            <person name="Tran D."/>
            <person name="Hathwaick L.T."/>
            <person name="Yim W.C."/>
            <person name="Jenkins J."/>
            <person name="Mckie-Krisberg Z.M."/>
            <person name="Prochnik S."/>
            <person name="Lindquist E."/>
            <person name="Dockter R.B."/>
            <person name="Adam C."/>
            <person name="Molina H."/>
            <person name="Bunkerborg J."/>
            <person name="Jin E."/>
            <person name="Buchheim M."/>
            <person name="Magnuson J."/>
        </authorList>
    </citation>
    <scope>NUCLEOTIDE SEQUENCE</scope>
    <source>
        <strain evidence="1">CCAP 19/18</strain>
    </source>
</reference>
<evidence type="ECO:0000313" key="1">
    <source>
        <dbReference type="EMBL" id="KAF5842499.1"/>
    </source>
</evidence>
<organism evidence="1 2">
    <name type="scientific">Dunaliella salina</name>
    <name type="common">Green alga</name>
    <name type="synonym">Protococcus salinus</name>
    <dbReference type="NCBI Taxonomy" id="3046"/>
    <lineage>
        <taxon>Eukaryota</taxon>
        <taxon>Viridiplantae</taxon>
        <taxon>Chlorophyta</taxon>
        <taxon>core chlorophytes</taxon>
        <taxon>Chlorophyceae</taxon>
        <taxon>CS clade</taxon>
        <taxon>Chlamydomonadales</taxon>
        <taxon>Dunaliellaceae</taxon>
        <taxon>Dunaliella</taxon>
    </lineage>
</organism>